<dbReference type="SUPFAM" id="SSF69572">
    <property type="entry name" value="Activating enzymes of the ubiquitin-like proteins"/>
    <property type="match status" value="1"/>
</dbReference>
<proteinExistence type="predicted"/>
<dbReference type="RefSeq" id="WP_187466130.1">
    <property type="nucleotide sequence ID" value="NZ_JACSIT010000085.1"/>
</dbReference>
<dbReference type="Proteomes" id="UP000650081">
    <property type="component" value="Unassembled WGS sequence"/>
</dbReference>
<reference evidence="1" key="1">
    <citation type="submission" date="2020-08" db="EMBL/GenBank/DDBJ databases">
        <title>Lewinella bacteria from marine environments.</title>
        <authorList>
            <person name="Zhong Y."/>
        </authorList>
    </citation>
    <scope>NUCLEOTIDE SEQUENCE</scope>
    <source>
        <strain evidence="1">KCTC 42187</strain>
    </source>
</reference>
<dbReference type="Gene3D" id="3.40.50.720">
    <property type="entry name" value="NAD(P)-binding Rossmann-like Domain"/>
    <property type="match status" value="1"/>
</dbReference>
<name>A0A923PMK0_9BACT</name>
<comment type="caution">
    <text evidence="1">The sequence shown here is derived from an EMBL/GenBank/DDBJ whole genome shotgun (WGS) entry which is preliminary data.</text>
</comment>
<dbReference type="AlphaFoldDB" id="A0A923PMK0"/>
<dbReference type="InterPro" id="IPR035985">
    <property type="entry name" value="Ubiquitin-activating_enz"/>
</dbReference>
<dbReference type="NCBIfam" id="TIGR03882">
    <property type="entry name" value="cyclo_dehyd_2"/>
    <property type="match status" value="1"/>
</dbReference>
<sequence length="339" mass="38630">MVLNEIMDIFPDEKIDGYQVRNKETGIEIKFEGKTEKEIFELIVQMLQKKPTPGGTEVLIEQLSVQFPREKVISIVQDLRDNGIITDYTLRELLKRKSAPQYLFWSRVEFAQLGESAIALQNKWASTSLGIIGDGHLVELIEQKARLSGLVRIEQLARPAQALEETKLGKLLEQDLLICAYDDWHPYQLDQINRRALANNRPWLLIRGMDGLSASVGPLFMGKDTGCYHCLSSRRKSHLEHVNQFEHYEAYLTEQRIAAKSQGAPMPAYDVIASLAILELMKFRLDFAVPVTYGNMVTFDLYDMETAIHPFLKAPVCPVCKPELEHASAPWLEPLIIYN</sequence>
<evidence type="ECO:0000313" key="1">
    <source>
        <dbReference type="EMBL" id="MBC6994039.1"/>
    </source>
</evidence>
<dbReference type="GO" id="GO:0008641">
    <property type="term" value="F:ubiquitin-like modifier activating enzyme activity"/>
    <property type="evidence" value="ECO:0007669"/>
    <property type="project" value="InterPro"/>
</dbReference>
<dbReference type="InterPro" id="IPR022291">
    <property type="entry name" value="Bacteriocin_synth_cyclodeHase"/>
</dbReference>
<keyword evidence="2" id="KW-1185">Reference proteome</keyword>
<protein>
    <submittedName>
        <fullName evidence="1">TOMM leader peptide-binding protein</fullName>
    </submittedName>
</protein>
<evidence type="ECO:0000313" key="2">
    <source>
        <dbReference type="Proteomes" id="UP000650081"/>
    </source>
</evidence>
<accession>A0A923PMK0</accession>
<gene>
    <name evidence="1" type="ORF">H9S92_07690</name>
</gene>
<organism evidence="1 2">
    <name type="scientific">Neolewinella lacunae</name>
    <dbReference type="NCBI Taxonomy" id="1517758"/>
    <lineage>
        <taxon>Bacteria</taxon>
        <taxon>Pseudomonadati</taxon>
        <taxon>Bacteroidota</taxon>
        <taxon>Saprospiria</taxon>
        <taxon>Saprospirales</taxon>
        <taxon>Lewinellaceae</taxon>
        <taxon>Neolewinella</taxon>
    </lineage>
</organism>
<dbReference type="EMBL" id="JACSIT010000085">
    <property type="protein sequence ID" value="MBC6994039.1"/>
    <property type="molecule type" value="Genomic_DNA"/>
</dbReference>